<dbReference type="PANTHER" id="PTHR34351:SF1">
    <property type="entry name" value="SLR1927 PROTEIN"/>
    <property type="match status" value="1"/>
</dbReference>
<reference evidence="3" key="1">
    <citation type="submission" date="2023-07" db="EMBL/GenBank/DDBJ databases">
        <title>Draft genome sequence of Agarivorans aestuarii strain ZMCS4, a CAZymes producing bacteria isolated from the marine brown algae Clodostephus spongiosus.</title>
        <authorList>
            <person name="Lorente B."/>
            <person name="Cabral C."/>
            <person name="Frias J."/>
            <person name="Faria J."/>
            <person name="Toubarro D."/>
        </authorList>
    </citation>
    <scope>NUCLEOTIDE SEQUENCE [LARGE SCALE GENOMIC DNA]</scope>
    <source>
        <strain evidence="3">ZMCS4</strain>
    </source>
</reference>
<comment type="caution">
    <text evidence="2">The sequence shown here is derived from an EMBL/GenBank/DDBJ whole genome shotgun (WGS) entry which is preliminary data.</text>
</comment>
<evidence type="ECO:0000313" key="3">
    <source>
        <dbReference type="Proteomes" id="UP001310248"/>
    </source>
</evidence>
<keyword evidence="3" id="KW-1185">Reference proteome</keyword>
<keyword evidence="1" id="KW-0472">Membrane</keyword>
<keyword evidence="1" id="KW-1133">Transmembrane helix</keyword>
<feature type="transmembrane region" description="Helical" evidence="1">
    <location>
        <begin position="67"/>
        <end position="86"/>
    </location>
</feature>
<evidence type="ECO:0000256" key="1">
    <source>
        <dbReference type="SAM" id="Phobius"/>
    </source>
</evidence>
<gene>
    <name evidence="2" type="ORF">SNR37_003253</name>
</gene>
<evidence type="ECO:0000313" key="2">
    <source>
        <dbReference type="EMBL" id="MEE1673826.1"/>
    </source>
</evidence>
<dbReference type="PANTHER" id="PTHR34351">
    <property type="entry name" value="SLR1927 PROTEIN-RELATED"/>
    <property type="match status" value="1"/>
</dbReference>
<name>A0ABU7G3P6_9ALTE</name>
<protein>
    <recommendedName>
        <fullName evidence="4">DUF58 domain-containing protein</fullName>
    </recommendedName>
</protein>
<accession>A0ABU7G3P6</accession>
<proteinExistence type="predicted"/>
<evidence type="ECO:0008006" key="4">
    <source>
        <dbReference type="Google" id="ProtNLM"/>
    </source>
</evidence>
<organism evidence="2 3">
    <name type="scientific">Agarivorans aestuarii</name>
    <dbReference type="NCBI Taxonomy" id="1563703"/>
    <lineage>
        <taxon>Bacteria</taxon>
        <taxon>Pseudomonadati</taxon>
        <taxon>Pseudomonadota</taxon>
        <taxon>Gammaproteobacteria</taxon>
        <taxon>Alteromonadales</taxon>
        <taxon>Alteromonadaceae</taxon>
        <taxon>Agarivorans</taxon>
    </lineage>
</organism>
<feature type="transmembrane region" description="Helical" evidence="1">
    <location>
        <begin position="38"/>
        <end position="61"/>
    </location>
</feature>
<dbReference type="Proteomes" id="UP001310248">
    <property type="component" value="Unassembled WGS sequence"/>
</dbReference>
<sequence length="325" mass="36186">MKFSLLEAFKQWKGIRSAAWLAKRVPSSGSLRLTRKNLFILPTRFGWGFLIALVVMLMMGSNYQNNLIIALGLWLLALWLVCLVLCHQNLSGSTVSLLQRPEGQCDKPLRLLLNIVNHKQPLALAAEIKSWPGKQASEQLDGQLALDLEVKQRGRLLLPRISLSSVFPLGLFRCWTVADFNCELLAYPAPLAGFSCPSQEWVEAHDVERAASDSQLQSEFAGLKAYRNGERKSLLAWKQFAAGRGLQTKAFTGNPSIDLHLNDRRHSGLNYEQTLSVLAFWLRQLAQQQQSFSLQVGAEQLASGSGHQQLKAGLRLLAEAPSIDE</sequence>
<dbReference type="RefSeq" id="WP_329775068.1">
    <property type="nucleotide sequence ID" value="NZ_JAYDYW010000006.1"/>
</dbReference>
<dbReference type="EMBL" id="JAYDYW010000006">
    <property type="protein sequence ID" value="MEE1673826.1"/>
    <property type="molecule type" value="Genomic_DNA"/>
</dbReference>
<keyword evidence="1" id="KW-0812">Transmembrane</keyword>